<organism evidence="2">
    <name type="scientific">Oryza glumipatula</name>
    <dbReference type="NCBI Taxonomy" id="40148"/>
    <lineage>
        <taxon>Eukaryota</taxon>
        <taxon>Viridiplantae</taxon>
        <taxon>Streptophyta</taxon>
        <taxon>Embryophyta</taxon>
        <taxon>Tracheophyta</taxon>
        <taxon>Spermatophyta</taxon>
        <taxon>Magnoliopsida</taxon>
        <taxon>Liliopsida</taxon>
        <taxon>Poales</taxon>
        <taxon>Poaceae</taxon>
        <taxon>BOP clade</taxon>
        <taxon>Oryzoideae</taxon>
        <taxon>Oryzeae</taxon>
        <taxon>Oryzinae</taxon>
        <taxon>Oryza</taxon>
    </lineage>
</organism>
<dbReference type="HOGENOM" id="CLU_156853_0_0_1"/>
<sequence>MVIPPPEGVVVLSHPSRVVAGGRSRLCPFVGLVAWRSVTLSGGRSGASLLLGLCVGDVGVWVVVFFLFPGYDPLGL</sequence>
<name>A0A0E0BFM5_9ORYZ</name>
<reference evidence="2" key="1">
    <citation type="submission" date="2015-04" db="UniProtKB">
        <authorList>
            <consortium name="EnsemblPlants"/>
        </authorList>
    </citation>
    <scope>IDENTIFICATION</scope>
</reference>
<accession>A0A0E0BFM5</accession>
<feature type="transmembrane region" description="Helical" evidence="1">
    <location>
        <begin position="46"/>
        <end position="68"/>
    </location>
</feature>
<dbReference type="EnsemblPlants" id="OGLUM11G03640.1">
    <property type="protein sequence ID" value="OGLUM11G03640.1"/>
    <property type="gene ID" value="OGLUM11G03640"/>
</dbReference>
<evidence type="ECO:0000313" key="2">
    <source>
        <dbReference type="EnsemblPlants" id="OGLUM11G03640.1"/>
    </source>
</evidence>
<evidence type="ECO:0000313" key="3">
    <source>
        <dbReference type="Proteomes" id="UP000026961"/>
    </source>
</evidence>
<keyword evidence="3" id="KW-1185">Reference proteome</keyword>
<dbReference type="Gramene" id="OGLUM11G03640.1">
    <property type="protein sequence ID" value="OGLUM11G03640.1"/>
    <property type="gene ID" value="OGLUM11G03640"/>
</dbReference>
<reference evidence="2" key="2">
    <citation type="submission" date="2018-05" db="EMBL/GenBank/DDBJ databases">
        <title>OgluRS3 (Oryza glumaepatula Reference Sequence Version 3).</title>
        <authorList>
            <person name="Zhang J."/>
            <person name="Kudrna D."/>
            <person name="Lee S."/>
            <person name="Talag J."/>
            <person name="Welchert J."/>
            <person name="Wing R.A."/>
        </authorList>
    </citation>
    <scope>NUCLEOTIDE SEQUENCE [LARGE SCALE GENOMIC DNA]</scope>
</reference>
<keyword evidence="1" id="KW-1133">Transmembrane helix</keyword>
<evidence type="ECO:0000256" key="1">
    <source>
        <dbReference type="SAM" id="Phobius"/>
    </source>
</evidence>
<dbReference type="AlphaFoldDB" id="A0A0E0BFM5"/>
<keyword evidence="1" id="KW-0812">Transmembrane</keyword>
<dbReference type="Proteomes" id="UP000026961">
    <property type="component" value="Chromosome 11"/>
</dbReference>
<proteinExistence type="predicted"/>
<protein>
    <submittedName>
        <fullName evidence="2">Uncharacterized protein</fullName>
    </submittedName>
</protein>
<keyword evidence="1" id="KW-0472">Membrane</keyword>